<evidence type="ECO:0000256" key="3">
    <source>
        <dbReference type="ARBA" id="ARBA00022676"/>
    </source>
</evidence>
<keyword evidence="6" id="KW-0735">Signal-anchor</keyword>
<name>A0A1I8QF63_STOCA</name>
<evidence type="ECO:0000256" key="5">
    <source>
        <dbReference type="ARBA" id="ARBA00022692"/>
    </source>
</evidence>
<dbReference type="GO" id="GO:0000139">
    <property type="term" value="C:Golgi membrane"/>
    <property type="evidence" value="ECO:0007669"/>
    <property type="project" value="UniProtKB-SubCell"/>
</dbReference>
<protein>
    <recommendedName>
        <fullName evidence="10">Hexosyltransferase</fullName>
        <ecNumber evidence="10">2.4.1.-</ecNumber>
    </recommendedName>
</protein>
<evidence type="ECO:0000256" key="1">
    <source>
        <dbReference type="ARBA" id="ARBA00004323"/>
    </source>
</evidence>
<evidence type="ECO:0000256" key="4">
    <source>
        <dbReference type="ARBA" id="ARBA00022679"/>
    </source>
</evidence>
<dbReference type="PANTHER" id="PTHR11214">
    <property type="entry name" value="BETA-1,3-N-ACETYLGLUCOSAMINYLTRANSFERASE"/>
    <property type="match status" value="1"/>
</dbReference>
<evidence type="ECO:0000256" key="2">
    <source>
        <dbReference type="ARBA" id="ARBA00008661"/>
    </source>
</evidence>
<comment type="subcellular location">
    <subcellularLocation>
        <location evidence="1 10">Golgi apparatus membrane</location>
        <topology evidence="1 10">Single-pass type II membrane protein</topology>
    </subcellularLocation>
</comment>
<dbReference type="STRING" id="35570.A0A1I8QF63"/>
<evidence type="ECO:0000256" key="9">
    <source>
        <dbReference type="ARBA" id="ARBA00023136"/>
    </source>
</evidence>
<dbReference type="Proteomes" id="UP000095300">
    <property type="component" value="Unassembled WGS sequence"/>
</dbReference>
<accession>A0A1I8QF63</accession>
<keyword evidence="3 10" id="KW-0328">Glycosyltransferase</keyword>
<keyword evidence="9" id="KW-0472">Membrane</keyword>
<evidence type="ECO:0000256" key="6">
    <source>
        <dbReference type="ARBA" id="ARBA00022968"/>
    </source>
</evidence>
<dbReference type="AlphaFoldDB" id="A0A1I8QF63"/>
<comment type="similarity">
    <text evidence="2 10">Belongs to the glycosyltransferase 31 family.</text>
</comment>
<dbReference type="InterPro" id="IPR002659">
    <property type="entry name" value="Glyco_trans_31"/>
</dbReference>
<dbReference type="PANTHER" id="PTHR11214:SF314">
    <property type="entry name" value="HEXOSYLTRANSFERASE"/>
    <property type="match status" value="1"/>
</dbReference>
<gene>
    <name evidence="11" type="primary">106095185</name>
</gene>
<evidence type="ECO:0000256" key="7">
    <source>
        <dbReference type="ARBA" id="ARBA00022989"/>
    </source>
</evidence>
<evidence type="ECO:0000256" key="10">
    <source>
        <dbReference type="RuleBase" id="RU363063"/>
    </source>
</evidence>
<keyword evidence="7" id="KW-1133">Transmembrane helix</keyword>
<dbReference type="Gene3D" id="3.90.550.50">
    <property type="match status" value="1"/>
</dbReference>
<organism evidence="11 12">
    <name type="scientific">Stomoxys calcitrans</name>
    <name type="common">Stable fly</name>
    <name type="synonym">Conops calcitrans</name>
    <dbReference type="NCBI Taxonomy" id="35570"/>
    <lineage>
        <taxon>Eukaryota</taxon>
        <taxon>Metazoa</taxon>
        <taxon>Ecdysozoa</taxon>
        <taxon>Arthropoda</taxon>
        <taxon>Hexapoda</taxon>
        <taxon>Insecta</taxon>
        <taxon>Pterygota</taxon>
        <taxon>Neoptera</taxon>
        <taxon>Endopterygota</taxon>
        <taxon>Diptera</taxon>
        <taxon>Brachycera</taxon>
        <taxon>Muscomorpha</taxon>
        <taxon>Muscoidea</taxon>
        <taxon>Muscidae</taxon>
        <taxon>Stomoxys</taxon>
    </lineage>
</organism>
<dbReference type="VEuPathDB" id="VectorBase:SCAU016525"/>
<evidence type="ECO:0000313" key="11">
    <source>
        <dbReference type="EnsemblMetazoa" id="SCAU016525-PA"/>
    </source>
</evidence>
<dbReference type="EC" id="2.4.1.-" evidence="10"/>
<reference evidence="11" key="1">
    <citation type="submission" date="2020-05" db="UniProtKB">
        <authorList>
            <consortium name="EnsemblMetazoa"/>
        </authorList>
    </citation>
    <scope>IDENTIFICATION</scope>
    <source>
        <strain evidence="11">USDA</strain>
    </source>
</reference>
<dbReference type="GO" id="GO:0016758">
    <property type="term" value="F:hexosyltransferase activity"/>
    <property type="evidence" value="ECO:0007669"/>
    <property type="project" value="InterPro"/>
</dbReference>
<evidence type="ECO:0000256" key="8">
    <source>
        <dbReference type="ARBA" id="ARBA00023034"/>
    </source>
</evidence>
<keyword evidence="12" id="KW-1185">Reference proteome</keyword>
<proteinExistence type="inferred from homology"/>
<dbReference type="Pfam" id="PF01762">
    <property type="entry name" value="Galactosyl_T"/>
    <property type="match status" value="2"/>
</dbReference>
<keyword evidence="8 10" id="KW-0333">Golgi apparatus</keyword>
<dbReference type="GO" id="GO:0006493">
    <property type="term" value="P:protein O-linked glycosylation"/>
    <property type="evidence" value="ECO:0007669"/>
    <property type="project" value="TreeGrafter"/>
</dbReference>
<dbReference type="OrthoDB" id="5512589at2759"/>
<dbReference type="EnsemblMetazoa" id="SCAU016525-RA">
    <property type="protein sequence ID" value="SCAU016525-PA"/>
    <property type="gene ID" value="SCAU016525"/>
</dbReference>
<evidence type="ECO:0000313" key="12">
    <source>
        <dbReference type="Proteomes" id="UP000095300"/>
    </source>
</evidence>
<keyword evidence="4" id="KW-0808">Transferase</keyword>
<sequence>QTSIIPPTTIPVRVVFLLGQSKEDLNSAHAADAAAGGSTSTSTWGTGAVYGNETLTRLRQEADLYDDIIQEQFLDSYNNLTIKSVMALKWIQSRRCYEQAAFFMKVDDDTFVNVPNLLHFLLGGTVPLYNDTLDYYDSKSYQTLSAANRLNATVNYMVGYKFCKASVLSNVKSKWYMPYYMYQKDKYPPYLSGSGYLMSMDVVPRLYEAALNTSLIYLEDVYVTGMCAEKAHLQRRHHPLFNYSKSKHRCTLRGMISMHKLRVEDMYASYNFVKNVTYQCPPPGKYFKRIRLRRVNGCG</sequence>
<keyword evidence="5" id="KW-0812">Transmembrane</keyword>